<evidence type="ECO:0000256" key="1">
    <source>
        <dbReference type="SAM" id="Phobius"/>
    </source>
</evidence>
<accession>A0A9Q1QBP0</accession>
<protein>
    <submittedName>
        <fullName evidence="2">Uncharacterized protein</fullName>
    </submittedName>
</protein>
<organism evidence="2 3">
    <name type="scientific">Carnegiea gigantea</name>
    <dbReference type="NCBI Taxonomy" id="171969"/>
    <lineage>
        <taxon>Eukaryota</taxon>
        <taxon>Viridiplantae</taxon>
        <taxon>Streptophyta</taxon>
        <taxon>Embryophyta</taxon>
        <taxon>Tracheophyta</taxon>
        <taxon>Spermatophyta</taxon>
        <taxon>Magnoliopsida</taxon>
        <taxon>eudicotyledons</taxon>
        <taxon>Gunneridae</taxon>
        <taxon>Pentapetalae</taxon>
        <taxon>Caryophyllales</taxon>
        <taxon>Cactineae</taxon>
        <taxon>Cactaceae</taxon>
        <taxon>Cactoideae</taxon>
        <taxon>Echinocereeae</taxon>
        <taxon>Carnegiea</taxon>
    </lineage>
</organism>
<dbReference type="Proteomes" id="UP001153076">
    <property type="component" value="Unassembled WGS sequence"/>
</dbReference>
<dbReference type="GO" id="GO:0009506">
    <property type="term" value="C:plasmodesma"/>
    <property type="evidence" value="ECO:0007669"/>
    <property type="project" value="TreeGrafter"/>
</dbReference>
<dbReference type="OrthoDB" id="1937321at2759"/>
<keyword evidence="3" id="KW-1185">Reference proteome</keyword>
<evidence type="ECO:0000313" key="3">
    <source>
        <dbReference type="Proteomes" id="UP001153076"/>
    </source>
</evidence>
<evidence type="ECO:0000313" key="2">
    <source>
        <dbReference type="EMBL" id="KAJ8435000.1"/>
    </source>
</evidence>
<name>A0A9Q1QBP0_9CARY</name>
<feature type="transmembrane region" description="Helical" evidence="1">
    <location>
        <begin position="12"/>
        <end position="35"/>
    </location>
</feature>
<feature type="transmembrane region" description="Helical" evidence="1">
    <location>
        <begin position="115"/>
        <end position="144"/>
    </location>
</feature>
<comment type="caution">
    <text evidence="2">The sequence shown here is derived from an EMBL/GenBank/DDBJ whole genome shotgun (WGS) entry which is preliminary data.</text>
</comment>
<dbReference type="EMBL" id="JAKOGI010000441">
    <property type="protein sequence ID" value="KAJ8435000.1"/>
    <property type="molecule type" value="Genomic_DNA"/>
</dbReference>
<keyword evidence="1" id="KW-1133">Transmembrane helix</keyword>
<dbReference type="GO" id="GO:0005886">
    <property type="term" value="C:plasma membrane"/>
    <property type="evidence" value="ECO:0007669"/>
    <property type="project" value="TreeGrafter"/>
</dbReference>
<dbReference type="AlphaFoldDB" id="A0A9Q1QBP0"/>
<gene>
    <name evidence="2" type="ORF">Cgig2_027843</name>
</gene>
<proteinExistence type="predicted"/>
<feature type="transmembrane region" description="Helical" evidence="1">
    <location>
        <begin position="385"/>
        <end position="406"/>
    </location>
</feature>
<dbReference type="InterPro" id="IPR040283">
    <property type="entry name" value="DDB_G0292058-like"/>
</dbReference>
<dbReference type="PANTHER" id="PTHR31414">
    <property type="entry name" value="TRANSMEMBRANE PROTEIN DDB_G0292058"/>
    <property type="match status" value="1"/>
</dbReference>
<dbReference type="PANTHER" id="PTHR31414:SF15">
    <property type="entry name" value="PLASMA MEMBRANE FUSION PROTEIN"/>
    <property type="match status" value="1"/>
</dbReference>
<keyword evidence="1" id="KW-0472">Membrane</keyword>
<keyword evidence="1" id="KW-0812">Transmembrane</keyword>
<sequence>MACRFANRSIPFLSLLLIIVVLFIFSSSLTCIDALKHEANNNDGRRDLDFDIEDGGGHEVMLRWESNDDIRRRSLGADANSNSPMVLAPQRTLRKDPSDHFRFYTGGWNITDKHYWVSVIFTAVPFFVLAVVWLVVFAIALLVACCCFCCWSFFHSTNRTLQYVVSQANVIAGKLKDVERTFSRVKTIGLDKHGDLGLDLGDVDVRIEWSIPCNSQNPQAQTALDDVLPCVDKSTARTFLKASQRVTYLMVGMVDVGVAKVANDQQLLNYHQSGPPVPIVCNPFNGDLTNRTCAQGEVELGRASEVLKNYMCEAKEAEGSQVCVTTGRLTPNIYTQMDSIVNVSNGVYLYTPFFIELTDCTFVRNTFRDIHQNNCPDLEKYTRQIYSGLVTVAAALMFSLIFWVIYSRERRHRIYTKKHTANMLK</sequence>
<reference evidence="2" key="1">
    <citation type="submission" date="2022-04" db="EMBL/GenBank/DDBJ databases">
        <title>Carnegiea gigantea Genome sequencing and assembly v2.</title>
        <authorList>
            <person name="Copetti D."/>
            <person name="Sanderson M.J."/>
            <person name="Burquez A."/>
            <person name="Wojciechowski M.F."/>
        </authorList>
    </citation>
    <scope>NUCLEOTIDE SEQUENCE</scope>
    <source>
        <strain evidence="2">SGP5-SGP5p</strain>
        <tissue evidence="2">Aerial part</tissue>
    </source>
</reference>